<dbReference type="EMBL" id="CP000699">
    <property type="protein sequence ID" value="ABQ68400.1"/>
    <property type="molecule type" value="Genomic_DNA"/>
</dbReference>
<gene>
    <name evidence="16" type="ordered locus">Swit_2041</name>
</gene>
<reference evidence="16 17" key="1">
    <citation type="journal article" date="2010" name="J. Bacteriol.">
        <title>Genome sequence of the dioxin-mineralizing bacterium Sphingomonas wittichii RW1.</title>
        <authorList>
            <person name="Miller T.R."/>
            <person name="Delcher A.L."/>
            <person name="Salzberg S.L."/>
            <person name="Saunders E."/>
            <person name="Detter J.C."/>
            <person name="Halden R.U."/>
        </authorList>
    </citation>
    <scope>NUCLEOTIDE SEQUENCE [LARGE SCALE GENOMIC DNA]</scope>
    <source>
        <strain evidence="17">DSM 6014 / CCUG 31198 / JCM 15750 / NBRC 105917 / EY 4224 / RW1</strain>
    </source>
</reference>
<dbReference type="GO" id="GO:0009279">
    <property type="term" value="C:cell outer membrane"/>
    <property type="evidence" value="ECO:0007669"/>
    <property type="project" value="UniProtKB-SubCell"/>
</dbReference>
<evidence type="ECO:0000256" key="3">
    <source>
        <dbReference type="ARBA" id="ARBA00022452"/>
    </source>
</evidence>
<dbReference type="PANTHER" id="PTHR32552:SF81">
    <property type="entry name" value="TONB-DEPENDENT OUTER MEMBRANE RECEPTOR"/>
    <property type="match status" value="1"/>
</dbReference>
<dbReference type="PROSITE" id="PS52016">
    <property type="entry name" value="TONB_DEPENDENT_REC_3"/>
    <property type="match status" value="1"/>
</dbReference>
<dbReference type="Pfam" id="PF07715">
    <property type="entry name" value="Plug"/>
    <property type="match status" value="1"/>
</dbReference>
<dbReference type="Pfam" id="PF00593">
    <property type="entry name" value="TonB_dep_Rec_b-barrel"/>
    <property type="match status" value="1"/>
</dbReference>
<keyword evidence="9 11" id="KW-0472">Membrane</keyword>
<evidence type="ECO:0000256" key="2">
    <source>
        <dbReference type="ARBA" id="ARBA00022448"/>
    </source>
</evidence>
<dbReference type="AlphaFoldDB" id="A0A9J9HB91"/>
<keyword evidence="7" id="KW-0406">Ion transport</keyword>
<comment type="subcellular location">
    <subcellularLocation>
        <location evidence="1 11">Cell outer membrane</location>
        <topology evidence="1 11">Multi-pass membrane protein</topology>
    </subcellularLocation>
</comment>
<keyword evidence="2 11" id="KW-0813">Transport</keyword>
<evidence type="ECO:0000256" key="10">
    <source>
        <dbReference type="ARBA" id="ARBA00023237"/>
    </source>
</evidence>
<dbReference type="InterPro" id="IPR036942">
    <property type="entry name" value="Beta-barrel_TonB_sf"/>
</dbReference>
<evidence type="ECO:0000256" key="4">
    <source>
        <dbReference type="ARBA" id="ARBA00022496"/>
    </source>
</evidence>
<evidence type="ECO:0000256" key="1">
    <source>
        <dbReference type="ARBA" id="ARBA00004571"/>
    </source>
</evidence>
<dbReference type="InterPro" id="IPR039426">
    <property type="entry name" value="TonB-dep_rcpt-like"/>
</dbReference>
<evidence type="ECO:0000256" key="11">
    <source>
        <dbReference type="PROSITE-ProRule" id="PRU01360"/>
    </source>
</evidence>
<evidence type="ECO:0000259" key="15">
    <source>
        <dbReference type="Pfam" id="PF07715"/>
    </source>
</evidence>
<keyword evidence="4" id="KW-0410">Iron transport</keyword>
<proteinExistence type="inferred from homology"/>
<comment type="similarity">
    <text evidence="11 12">Belongs to the TonB-dependent receptor family.</text>
</comment>
<dbReference type="SUPFAM" id="SSF56935">
    <property type="entry name" value="Porins"/>
    <property type="match status" value="1"/>
</dbReference>
<accession>A0A9J9HB91</accession>
<protein>
    <submittedName>
        <fullName evidence="16">TonB-dependent receptor</fullName>
    </submittedName>
</protein>
<dbReference type="Proteomes" id="UP000001989">
    <property type="component" value="Chromosome"/>
</dbReference>
<keyword evidence="8 12" id="KW-0798">TonB box</keyword>
<dbReference type="InterPro" id="IPR000531">
    <property type="entry name" value="Beta-barrel_TonB"/>
</dbReference>
<dbReference type="CDD" id="cd01347">
    <property type="entry name" value="ligand_gated_channel"/>
    <property type="match status" value="1"/>
</dbReference>
<dbReference type="GO" id="GO:0006826">
    <property type="term" value="P:iron ion transport"/>
    <property type="evidence" value="ECO:0007669"/>
    <property type="project" value="UniProtKB-KW"/>
</dbReference>
<feature type="domain" description="TonB-dependent receptor plug" evidence="15">
    <location>
        <begin position="55"/>
        <end position="164"/>
    </location>
</feature>
<evidence type="ECO:0000256" key="5">
    <source>
        <dbReference type="ARBA" id="ARBA00022692"/>
    </source>
</evidence>
<keyword evidence="3 11" id="KW-1134">Transmembrane beta strand</keyword>
<evidence type="ECO:0000313" key="16">
    <source>
        <dbReference type="EMBL" id="ABQ68400.1"/>
    </source>
</evidence>
<keyword evidence="5 11" id="KW-0812">Transmembrane</keyword>
<dbReference type="Gene3D" id="2.40.170.20">
    <property type="entry name" value="TonB-dependent receptor, beta-barrel domain"/>
    <property type="match status" value="1"/>
</dbReference>
<evidence type="ECO:0000256" key="13">
    <source>
        <dbReference type="SAM" id="SignalP"/>
    </source>
</evidence>
<keyword evidence="16" id="KW-0675">Receptor</keyword>
<evidence type="ECO:0000256" key="12">
    <source>
        <dbReference type="RuleBase" id="RU003357"/>
    </source>
</evidence>
<keyword evidence="10 11" id="KW-0998">Cell outer membrane</keyword>
<evidence type="ECO:0000256" key="7">
    <source>
        <dbReference type="ARBA" id="ARBA00023065"/>
    </source>
</evidence>
<evidence type="ECO:0000259" key="14">
    <source>
        <dbReference type="Pfam" id="PF00593"/>
    </source>
</evidence>
<evidence type="ECO:0000256" key="9">
    <source>
        <dbReference type="ARBA" id="ARBA00023136"/>
    </source>
</evidence>
<evidence type="ECO:0000256" key="6">
    <source>
        <dbReference type="ARBA" id="ARBA00023004"/>
    </source>
</evidence>
<feature type="domain" description="TonB-dependent receptor-like beta-barrel" evidence="14">
    <location>
        <begin position="291"/>
        <end position="746"/>
    </location>
</feature>
<feature type="signal peptide" evidence="13">
    <location>
        <begin position="1"/>
        <end position="25"/>
    </location>
</feature>
<name>A0A9J9HB91_RHIWR</name>
<dbReference type="KEGG" id="swi:Swit_2041"/>
<feature type="chain" id="PRO_5039955175" evidence="13">
    <location>
        <begin position="26"/>
        <end position="784"/>
    </location>
</feature>
<evidence type="ECO:0000313" key="17">
    <source>
        <dbReference type="Proteomes" id="UP000001989"/>
    </source>
</evidence>
<evidence type="ECO:0000256" key="8">
    <source>
        <dbReference type="ARBA" id="ARBA00023077"/>
    </source>
</evidence>
<organism evidence="16 17">
    <name type="scientific">Rhizorhabdus wittichii (strain DSM 6014 / CCUG 31198 / JCM 15750 / NBRC 105917 / EY 4224 / RW1)</name>
    <name type="common">Sphingomonas wittichii</name>
    <dbReference type="NCBI Taxonomy" id="392499"/>
    <lineage>
        <taxon>Bacteria</taxon>
        <taxon>Pseudomonadati</taxon>
        <taxon>Pseudomonadota</taxon>
        <taxon>Alphaproteobacteria</taxon>
        <taxon>Sphingomonadales</taxon>
        <taxon>Sphingomonadaceae</taxon>
        <taxon>Rhizorhabdus</taxon>
    </lineage>
</organism>
<keyword evidence="17" id="KW-1185">Reference proteome</keyword>
<dbReference type="InterPro" id="IPR012910">
    <property type="entry name" value="Plug_dom"/>
</dbReference>
<keyword evidence="13" id="KW-0732">Signal</keyword>
<sequence>MVHSNLVVRLMATACIAGWMIPAMAQPMDQDRAATAETDGLGDIVVTAQKREERLQDVPIAISAIGADFLRSRDIGSIDQIGTIAPNVKVERSPTNKTVSQIAMRGSVTVNPSVLFEPAVGLYVDGVYIAKAQGSIFDIADLERVEVLRGPQGTLYGRNTLAGAINLVTRKPSGELRGSIEASYGNYDMKRVKGTIDLPAFGIFSIKLSGQAQKRDGFIDVVPNPYPQAFLARPSSVDDTNDLNQRSLFAQVRVRPADSLTIDYAYDYSRYRQRPDFAQLHSFNRNGLPQDIFDPNSPGYAGAGAFFPLDLYVRAQRQSSASLDADQLYERLRTDGHSLTLAWDLGTAELKSISAHRRTRWSDALDLDGSPLPVGATQRFTRYRSFSQELQLTGGLADGRLKYVVGGYYFRDKGETLGPQSFFAGATSFQADYGQHTRAAAAYAQVDFDLTDRLVLTGGIRYNHERKDVSRLLVSGPGTPAELTLIDIGYGDVPDAVYNSFSPAASLRFDLTERVNVYARYARGFKSGGFNGETTELVAATTACPSGAIELCQPYRPEKVDSYEVGLKSRLLDNRLQLNIAAFWDEHRDIQLSVFRGSGALSLSVLNAASSRIRGVELEFTARPSSAFTVSGSFALLDAKYKRFIDGGVDVSDNRAFPHAPRYTASVSTDWRVIEGDWGRLNLLADLNFVDSYYTYPYALAAPPSTTQVAGNSEAPSRAIVNARAILADLPIGGMKGEISLWARNLFQQRSPSNFIDFGPSFGGMTLAFYPDPRTFGATFGLRF</sequence>
<dbReference type="PANTHER" id="PTHR32552">
    <property type="entry name" value="FERRICHROME IRON RECEPTOR-RELATED"/>
    <property type="match status" value="1"/>
</dbReference>
<keyword evidence="6" id="KW-0408">Iron</keyword>